<proteinExistence type="inferred from homology"/>
<keyword evidence="3" id="KW-0547">Nucleotide-binding</keyword>
<dbReference type="InterPro" id="IPR052156">
    <property type="entry name" value="BCAA_Transport_ATP-bd_LivF"/>
</dbReference>
<dbReference type="GO" id="GO:0005524">
    <property type="term" value="F:ATP binding"/>
    <property type="evidence" value="ECO:0007669"/>
    <property type="project" value="UniProtKB-KW"/>
</dbReference>
<comment type="similarity">
    <text evidence="1">Belongs to the ABC transporter superfamily.</text>
</comment>
<dbReference type="GO" id="GO:0015658">
    <property type="term" value="F:branched-chain amino acid transmembrane transporter activity"/>
    <property type="evidence" value="ECO:0007669"/>
    <property type="project" value="TreeGrafter"/>
</dbReference>
<evidence type="ECO:0000256" key="4">
    <source>
        <dbReference type="ARBA" id="ARBA00022840"/>
    </source>
</evidence>
<evidence type="ECO:0000313" key="7">
    <source>
        <dbReference type="EMBL" id="GEO80086.1"/>
    </source>
</evidence>
<dbReference type="GO" id="GO:0015807">
    <property type="term" value="P:L-amino acid transport"/>
    <property type="evidence" value="ECO:0007669"/>
    <property type="project" value="TreeGrafter"/>
</dbReference>
<protein>
    <submittedName>
        <fullName evidence="7">ABC transporter ATP-binding protein</fullName>
    </submittedName>
</protein>
<dbReference type="PANTHER" id="PTHR43820">
    <property type="entry name" value="HIGH-AFFINITY BRANCHED-CHAIN AMINO ACID TRANSPORT ATP-BINDING PROTEIN LIVF"/>
    <property type="match status" value="1"/>
</dbReference>
<dbReference type="Proteomes" id="UP000321567">
    <property type="component" value="Unassembled WGS sequence"/>
</dbReference>
<gene>
    <name evidence="7" type="ORF">ROR02_02170</name>
</gene>
<reference evidence="7 8" key="1">
    <citation type="submission" date="2019-07" db="EMBL/GenBank/DDBJ databases">
        <title>Whole genome shotgun sequence of Rhodospirillum oryzae NBRC 107573.</title>
        <authorList>
            <person name="Hosoyama A."/>
            <person name="Uohara A."/>
            <person name="Ohji S."/>
            <person name="Ichikawa N."/>
        </authorList>
    </citation>
    <scope>NUCLEOTIDE SEQUENCE [LARGE SCALE GENOMIC DNA]</scope>
    <source>
        <strain evidence="7 8">NBRC 107573</strain>
    </source>
</reference>
<feature type="domain" description="ABC transporter" evidence="6">
    <location>
        <begin position="2"/>
        <end position="230"/>
    </location>
</feature>
<accession>A0A512H3P4</accession>
<keyword evidence="2" id="KW-0813">Transport</keyword>
<evidence type="ECO:0000256" key="1">
    <source>
        <dbReference type="ARBA" id="ARBA00005417"/>
    </source>
</evidence>
<evidence type="ECO:0000256" key="2">
    <source>
        <dbReference type="ARBA" id="ARBA00022448"/>
    </source>
</evidence>
<dbReference type="InterPro" id="IPR027417">
    <property type="entry name" value="P-loop_NTPase"/>
</dbReference>
<keyword evidence="8" id="KW-1185">Reference proteome</keyword>
<dbReference type="PROSITE" id="PS00211">
    <property type="entry name" value="ABC_TRANSPORTER_1"/>
    <property type="match status" value="1"/>
</dbReference>
<dbReference type="AlphaFoldDB" id="A0A512H3P4"/>
<dbReference type="PANTHER" id="PTHR43820:SF2">
    <property type="entry name" value="ABC TRANSPORTER ATP-BINDING PROTEIN"/>
    <property type="match status" value="1"/>
</dbReference>
<dbReference type="PROSITE" id="PS50893">
    <property type="entry name" value="ABC_TRANSPORTER_2"/>
    <property type="match status" value="1"/>
</dbReference>
<dbReference type="GO" id="GO:0016887">
    <property type="term" value="F:ATP hydrolysis activity"/>
    <property type="evidence" value="ECO:0007669"/>
    <property type="project" value="InterPro"/>
</dbReference>
<organism evidence="7 8">
    <name type="scientific">Pararhodospirillum oryzae</name>
    <dbReference type="NCBI Taxonomy" id="478448"/>
    <lineage>
        <taxon>Bacteria</taxon>
        <taxon>Pseudomonadati</taxon>
        <taxon>Pseudomonadota</taxon>
        <taxon>Alphaproteobacteria</taxon>
        <taxon>Rhodospirillales</taxon>
        <taxon>Rhodospirillaceae</taxon>
        <taxon>Pararhodospirillum</taxon>
    </lineage>
</organism>
<dbReference type="EMBL" id="BJZO01000003">
    <property type="protein sequence ID" value="GEO80086.1"/>
    <property type="molecule type" value="Genomic_DNA"/>
</dbReference>
<evidence type="ECO:0000259" key="6">
    <source>
        <dbReference type="PROSITE" id="PS50893"/>
    </source>
</evidence>
<dbReference type="InterPro" id="IPR017871">
    <property type="entry name" value="ABC_transporter-like_CS"/>
</dbReference>
<name>A0A512H3P4_9PROT</name>
<dbReference type="CDD" id="cd03224">
    <property type="entry name" value="ABC_TM1139_LivF_branched"/>
    <property type="match status" value="1"/>
</dbReference>
<dbReference type="SUPFAM" id="SSF52540">
    <property type="entry name" value="P-loop containing nucleoside triphosphate hydrolases"/>
    <property type="match status" value="1"/>
</dbReference>
<sequence length="230" mass="24195">MLSLEKIDACHGRAQVLFGLDLALAEGEGVALLGRNGAGKTATVLAVLGLVRVTAGDVRLAGRSIKGWPLHALARAGVGWVPEERRVFAGLTVAENLRVGTTGRPGPWSEARLRALFPALDPLWHRPAGLLSGGEQQMLTVARTLAGNPAVLLLDEPSEGLAPLVVEALAQAIAAVKAEGMTVLLSEQNRLFAEPLVDRVALIEQGRVVWTGTPGALDTQPALRERVLAL</sequence>
<dbReference type="SMART" id="SM00382">
    <property type="entry name" value="AAA"/>
    <property type="match status" value="1"/>
</dbReference>
<dbReference type="InterPro" id="IPR003593">
    <property type="entry name" value="AAA+_ATPase"/>
</dbReference>
<comment type="caution">
    <text evidence="7">The sequence shown here is derived from an EMBL/GenBank/DDBJ whole genome shotgun (WGS) entry which is preliminary data.</text>
</comment>
<dbReference type="Pfam" id="PF00005">
    <property type="entry name" value="ABC_tran"/>
    <property type="match status" value="1"/>
</dbReference>
<keyword evidence="4 7" id="KW-0067">ATP-binding</keyword>
<keyword evidence="5" id="KW-0029">Amino-acid transport</keyword>
<evidence type="ECO:0000313" key="8">
    <source>
        <dbReference type="Proteomes" id="UP000321567"/>
    </source>
</evidence>
<dbReference type="Gene3D" id="3.40.50.300">
    <property type="entry name" value="P-loop containing nucleotide triphosphate hydrolases"/>
    <property type="match status" value="1"/>
</dbReference>
<evidence type="ECO:0000256" key="5">
    <source>
        <dbReference type="ARBA" id="ARBA00022970"/>
    </source>
</evidence>
<evidence type="ECO:0000256" key="3">
    <source>
        <dbReference type="ARBA" id="ARBA00022741"/>
    </source>
</evidence>
<dbReference type="InterPro" id="IPR003439">
    <property type="entry name" value="ABC_transporter-like_ATP-bd"/>
</dbReference>